<accession>A0AAW0I6T5</accession>
<organism evidence="2 3">
    <name type="scientific">Myodes glareolus</name>
    <name type="common">Bank vole</name>
    <name type="synonym">Clethrionomys glareolus</name>
    <dbReference type="NCBI Taxonomy" id="447135"/>
    <lineage>
        <taxon>Eukaryota</taxon>
        <taxon>Metazoa</taxon>
        <taxon>Chordata</taxon>
        <taxon>Craniata</taxon>
        <taxon>Vertebrata</taxon>
        <taxon>Euteleostomi</taxon>
        <taxon>Mammalia</taxon>
        <taxon>Eutheria</taxon>
        <taxon>Euarchontoglires</taxon>
        <taxon>Glires</taxon>
        <taxon>Rodentia</taxon>
        <taxon>Myomorpha</taxon>
        <taxon>Muroidea</taxon>
        <taxon>Cricetidae</taxon>
        <taxon>Arvicolinae</taxon>
        <taxon>Myodes</taxon>
    </lineage>
</organism>
<evidence type="ECO:0000313" key="3">
    <source>
        <dbReference type="Proteomes" id="UP001488838"/>
    </source>
</evidence>
<reference evidence="2 3" key="1">
    <citation type="journal article" date="2023" name="bioRxiv">
        <title>Conserved and derived expression patterns and positive selection on dental genes reveal complex evolutionary context of ever-growing rodent molars.</title>
        <authorList>
            <person name="Calamari Z.T."/>
            <person name="Song A."/>
            <person name="Cohen E."/>
            <person name="Akter M."/>
            <person name="Roy R.D."/>
            <person name="Hallikas O."/>
            <person name="Christensen M.M."/>
            <person name="Li P."/>
            <person name="Marangoni P."/>
            <person name="Jernvall J."/>
            <person name="Klein O.D."/>
        </authorList>
    </citation>
    <scope>NUCLEOTIDE SEQUENCE [LARGE SCALE GENOMIC DNA]</scope>
    <source>
        <strain evidence="2">V071</strain>
    </source>
</reference>
<keyword evidence="3" id="KW-1185">Reference proteome</keyword>
<dbReference type="EMBL" id="JBBHLL010000209">
    <property type="protein sequence ID" value="KAK7809920.1"/>
    <property type="molecule type" value="Genomic_DNA"/>
</dbReference>
<sequence length="262" mass="28248">MMLHQLGAIGDWASGTRIFEAHMNDTQASTDVMAGPLSLHTSEQLPFYCSAVRNDEGRAKPQLRGCSQGLSEMKMLGSQRRKLPVENTKLKKARNSQSREKPMLLSPGTHCKVTESTPPAAFSTGPEQRVKGMEGGERQVKQRVVKAGALSAERFGAWGLDLGAVHLVPPHSRFSANGSGCQKSCSESSCRRAGERCSHGPDAKSDGGLLSYPKPAKVWRRCADGEVAIPAPPMGLSFLAQMAFDSFPGEPEEMINPNNILS</sequence>
<gene>
    <name evidence="2" type="ORF">U0070_000787</name>
</gene>
<feature type="compositionally biased region" description="Basic and acidic residues" evidence="1">
    <location>
        <begin position="128"/>
        <end position="137"/>
    </location>
</feature>
<comment type="caution">
    <text evidence="2">The sequence shown here is derived from an EMBL/GenBank/DDBJ whole genome shotgun (WGS) entry which is preliminary data.</text>
</comment>
<name>A0AAW0I6T5_MYOGA</name>
<dbReference type="Proteomes" id="UP001488838">
    <property type="component" value="Unassembled WGS sequence"/>
</dbReference>
<evidence type="ECO:0000313" key="2">
    <source>
        <dbReference type="EMBL" id="KAK7809920.1"/>
    </source>
</evidence>
<evidence type="ECO:0000256" key="1">
    <source>
        <dbReference type="SAM" id="MobiDB-lite"/>
    </source>
</evidence>
<protein>
    <submittedName>
        <fullName evidence="2">Uncharacterized protein</fullName>
    </submittedName>
</protein>
<feature type="region of interest" description="Disordered" evidence="1">
    <location>
        <begin position="93"/>
        <end position="137"/>
    </location>
</feature>
<proteinExistence type="predicted"/>
<dbReference type="AlphaFoldDB" id="A0AAW0I6T5"/>